<dbReference type="AlphaFoldDB" id="A0A0K8P624"/>
<comment type="caution">
    <text evidence="12">The sequence shown here is derived from an EMBL/GenBank/DDBJ whole genome shotgun (WGS) entry which is preliminary data.</text>
</comment>
<comment type="function">
    <text evidence="10">Pyrophosphatase that catalyzes the hydrolysis of nucleoside triphosphates to their monophosphate derivatives, with a high preference for the non-canonical purine nucleotides XTP (xanthosine triphosphate), dITP (deoxyinosine triphosphate) and ITP. Seems to function as a house-cleaning enzyme that removes non-canonical purine nucleotides from the nucleotide pool, thus preventing their incorporation into DNA/RNA and avoiding chromosomal lesions.</text>
</comment>
<dbReference type="NCBIfam" id="TIGR00042">
    <property type="entry name" value="RdgB/HAM1 family non-canonical purine NTP pyrophosphatase"/>
    <property type="match status" value="1"/>
</dbReference>
<dbReference type="InterPro" id="IPR002637">
    <property type="entry name" value="RdgB/HAM1"/>
</dbReference>
<evidence type="ECO:0000256" key="9">
    <source>
        <dbReference type="ARBA" id="ARBA00052017"/>
    </source>
</evidence>
<dbReference type="Proteomes" id="UP000037660">
    <property type="component" value="Unassembled WGS sequence"/>
</dbReference>
<evidence type="ECO:0000256" key="4">
    <source>
        <dbReference type="ARBA" id="ARBA00022741"/>
    </source>
</evidence>
<comment type="catalytic activity">
    <reaction evidence="9 10">
        <text>XTP + H2O = XMP + diphosphate + H(+)</text>
        <dbReference type="Rhea" id="RHEA:28610"/>
        <dbReference type="ChEBI" id="CHEBI:15377"/>
        <dbReference type="ChEBI" id="CHEBI:15378"/>
        <dbReference type="ChEBI" id="CHEBI:33019"/>
        <dbReference type="ChEBI" id="CHEBI:57464"/>
        <dbReference type="ChEBI" id="CHEBI:61314"/>
        <dbReference type="EC" id="3.6.1.66"/>
    </reaction>
</comment>
<evidence type="ECO:0000256" key="8">
    <source>
        <dbReference type="ARBA" id="ARBA00051875"/>
    </source>
</evidence>
<dbReference type="Gene3D" id="3.90.950.10">
    <property type="match status" value="1"/>
</dbReference>
<keyword evidence="5 10" id="KW-0378">Hydrolase</keyword>
<evidence type="ECO:0000256" key="2">
    <source>
        <dbReference type="ARBA" id="ARBA00011738"/>
    </source>
</evidence>
<accession>A0A0K8P624</accession>
<dbReference type="PANTHER" id="PTHR11067">
    <property type="entry name" value="INOSINE TRIPHOSPHATE PYROPHOSPHATASE/HAM1 PROTEIN"/>
    <property type="match status" value="1"/>
</dbReference>
<dbReference type="HAMAP" id="MF_01405">
    <property type="entry name" value="Non_canon_purine_NTPase"/>
    <property type="match status" value="1"/>
</dbReference>
<comment type="cofactor">
    <cofactor evidence="10">
        <name>Mg(2+)</name>
        <dbReference type="ChEBI" id="CHEBI:18420"/>
    </cofactor>
    <text evidence="10">Binds 1 Mg(2+) ion per subunit.</text>
</comment>
<reference evidence="12 13" key="2">
    <citation type="journal article" date="2016" name="Science">
        <title>A bacterium that degrades and assimilates poly(ethylene terephthalate).</title>
        <authorList>
            <person name="Yoshida S."/>
            <person name="Hiraga K."/>
            <person name="Takehana T."/>
            <person name="Taniguchi I."/>
            <person name="Yamaji H."/>
            <person name="Maeda Y."/>
            <person name="Toyohara K."/>
            <person name="Miyamoto K."/>
            <person name="Kimura Y."/>
            <person name="Oda K."/>
        </authorList>
    </citation>
    <scope>NUCLEOTIDE SEQUENCE [LARGE SCALE GENOMIC DNA]</scope>
    <source>
        <strain evidence="13">NBRC 110686 / TISTR 2288 / 201-F6</strain>
    </source>
</reference>
<comment type="subunit">
    <text evidence="2 10">Homodimer.</text>
</comment>
<feature type="binding site" evidence="10">
    <location>
        <position position="79"/>
    </location>
    <ligand>
        <name>Mg(2+)</name>
        <dbReference type="ChEBI" id="CHEBI:18420"/>
    </ligand>
</feature>
<evidence type="ECO:0000256" key="7">
    <source>
        <dbReference type="ARBA" id="ARBA00023080"/>
    </source>
</evidence>
<comment type="catalytic activity">
    <reaction evidence="8 10">
        <text>dITP + H2O = dIMP + diphosphate + H(+)</text>
        <dbReference type="Rhea" id="RHEA:28342"/>
        <dbReference type="ChEBI" id="CHEBI:15377"/>
        <dbReference type="ChEBI" id="CHEBI:15378"/>
        <dbReference type="ChEBI" id="CHEBI:33019"/>
        <dbReference type="ChEBI" id="CHEBI:61194"/>
        <dbReference type="ChEBI" id="CHEBI:61382"/>
        <dbReference type="EC" id="3.6.1.66"/>
    </reaction>
</comment>
<feature type="binding site" evidence="10">
    <location>
        <position position="50"/>
    </location>
    <ligand>
        <name>Mg(2+)</name>
        <dbReference type="ChEBI" id="CHEBI:18420"/>
    </ligand>
</feature>
<name>A0A0K8P624_PISS1</name>
<evidence type="ECO:0000256" key="6">
    <source>
        <dbReference type="ARBA" id="ARBA00022842"/>
    </source>
</evidence>
<feature type="binding site" evidence="10">
    <location>
        <begin position="173"/>
        <end position="176"/>
    </location>
    <ligand>
        <name>substrate</name>
    </ligand>
</feature>
<keyword evidence="4 10" id="KW-0547">Nucleotide-binding</keyword>
<dbReference type="PANTHER" id="PTHR11067:SF9">
    <property type="entry name" value="INOSINE TRIPHOSPHATE PYROPHOSPHATASE"/>
    <property type="match status" value="1"/>
</dbReference>
<keyword evidence="7 10" id="KW-0546">Nucleotide metabolism</keyword>
<dbReference type="CDD" id="cd00515">
    <property type="entry name" value="HAM1"/>
    <property type="match status" value="1"/>
</dbReference>
<dbReference type="GO" id="GO:0035870">
    <property type="term" value="F:dITP diphosphatase activity"/>
    <property type="evidence" value="ECO:0007669"/>
    <property type="project" value="UniProtKB-UniRule"/>
</dbReference>
<evidence type="ECO:0000313" key="13">
    <source>
        <dbReference type="Proteomes" id="UP000037660"/>
    </source>
</evidence>
<gene>
    <name evidence="12" type="ORF">ISF6_4235</name>
</gene>
<evidence type="ECO:0000256" key="1">
    <source>
        <dbReference type="ARBA" id="ARBA00008023"/>
    </source>
</evidence>
<dbReference type="EMBL" id="BBYR01000065">
    <property type="protein sequence ID" value="GAP38041.1"/>
    <property type="molecule type" value="Genomic_DNA"/>
</dbReference>
<feature type="binding site" evidence="10">
    <location>
        <position position="196"/>
    </location>
    <ligand>
        <name>substrate</name>
    </ligand>
</feature>
<dbReference type="GO" id="GO:0036220">
    <property type="term" value="F:ITP diphosphatase activity"/>
    <property type="evidence" value="ECO:0007669"/>
    <property type="project" value="UniProtKB-UniRule"/>
</dbReference>
<reference evidence="13" key="1">
    <citation type="submission" date="2015-07" db="EMBL/GenBank/DDBJ databases">
        <title>Discovery of a poly(ethylene terephthalate assimilation.</title>
        <authorList>
            <person name="Yoshida S."/>
            <person name="Hiraga K."/>
            <person name="Takehana T."/>
            <person name="Taniguchi I."/>
            <person name="Yamaji H."/>
            <person name="Maeda Y."/>
            <person name="Toyohara K."/>
            <person name="Miyamoto K."/>
            <person name="Kimura Y."/>
            <person name="Oda K."/>
        </authorList>
    </citation>
    <scope>NUCLEOTIDE SEQUENCE [LARGE SCALE GENOMIC DNA]</scope>
    <source>
        <strain evidence="13">NBRC 110686 / TISTR 2288 / 201-F6</strain>
    </source>
</reference>
<feature type="binding site" evidence="10">
    <location>
        <begin position="201"/>
        <end position="202"/>
    </location>
    <ligand>
        <name>substrate</name>
    </ligand>
</feature>
<dbReference type="FunFam" id="3.90.950.10:FF:000001">
    <property type="entry name" value="dITP/XTP pyrophosphatase"/>
    <property type="match status" value="1"/>
</dbReference>
<evidence type="ECO:0000256" key="3">
    <source>
        <dbReference type="ARBA" id="ARBA00022723"/>
    </source>
</evidence>
<dbReference type="GO" id="GO:0005829">
    <property type="term" value="C:cytosol"/>
    <property type="evidence" value="ECO:0007669"/>
    <property type="project" value="TreeGrafter"/>
</dbReference>
<dbReference type="GO" id="GO:0046872">
    <property type="term" value="F:metal ion binding"/>
    <property type="evidence" value="ECO:0007669"/>
    <property type="project" value="UniProtKB-KW"/>
</dbReference>
<organism evidence="12 13">
    <name type="scientific">Piscinibacter sakaiensis</name>
    <name type="common">Ideonella sakaiensis</name>
    <dbReference type="NCBI Taxonomy" id="1547922"/>
    <lineage>
        <taxon>Bacteria</taxon>
        <taxon>Pseudomonadati</taxon>
        <taxon>Pseudomonadota</taxon>
        <taxon>Betaproteobacteria</taxon>
        <taxon>Burkholderiales</taxon>
        <taxon>Sphaerotilaceae</taxon>
        <taxon>Piscinibacter</taxon>
    </lineage>
</organism>
<comment type="similarity">
    <text evidence="1 10 11">Belongs to the HAM1 NTPase family.</text>
</comment>
<feature type="active site" description="Proton acceptor" evidence="10">
    <location>
        <position position="79"/>
    </location>
</feature>
<sequence length="220" mass="23160">MAGEAVLQVPAGRLVLASNNAKKLAELRPLFEPLGLVLVSQGALGVAEADEPFHSFLENALAKARHAAAATGLPAIADDSGLCVDALGGAPGVDSAHYAAVALPEGDREARRRVQDDANNRRLLQAMEGIADRRARFVCTLVAVRSAADPEPLVATGRWQGRLRDEARGAGGFGYDPLLAVPPDGRSVAELGPDEKNARSHRALAARQMVGLMREAWHLG</sequence>
<dbReference type="GO" id="GO:0017111">
    <property type="term" value="F:ribonucleoside triphosphate phosphatase activity"/>
    <property type="evidence" value="ECO:0007669"/>
    <property type="project" value="InterPro"/>
</dbReference>
<evidence type="ECO:0000256" key="5">
    <source>
        <dbReference type="ARBA" id="ARBA00022801"/>
    </source>
</evidence>
<feature type="binding site" evidence="10">
    <location>
        <position position="80"/>
    </location>
    <ligand>
        <name>substrate</name>
    </ligand>
</feature>
<dbReference type="SUPFAM" id="SSF52972">
    <property type="entry name" value="ITPase-like"/>
    <property type="match status" value="1"/>
</dbReference>
<dbReference type="Pfam" id="PF01725">
    <property type="entry name" value="Ham1p_like"/>
    <property type="match status" value="1"/>
</dbReference>
<dbReference type="STRING" id="1547922.ISF6_4235"/>
<dbReference type="OrthoDB" id="9807456at2"/>
<dbReference type="InterPro" id="IPR029001">
    <property type="entry name" value="ITPase-like_fam"/>
</dbReference>
<keyword evidence="6 10" id="KW-0460">Magnesium</keyword>
<keyword evidence="13" id="KW-1185">Reference proteome</keyword>
<evidence type="ECO:0000256" key="11">
    <source>
        <dbReference type="RuleBase" id="RU003781"/>
    </source>
</evidence>
<keyword evidence="3 10" id="KW-0479">Metal-binding</keyword>
<evidence type="ECO:0000313" key="12">
    <source>
        <dbReference type="EMBL" id="GAP38041.1"/>
    </source>
</evidence>
<dbReference type="EC" id="3.6.1.66" evidence="10"/>
<evidence type="ECO:0000256" key="10">
    <source>
        <dbReference type="HAMAP-Rule" id="MF_01405"/>
    </source>
</evidence>
<dbReference type="GO" id="GO:0009117">
    <property type="term" value="P:nucleotide metabolic process"/>
    <property type="evidence" value="ECO:0007669"/>
    <property type="project" value="UniProtKB-KW"/>
</dbReference>
<dbReference type="GO" id="GO:0000166">
    <property type="term" value="F:nucleotide binding"/>
    <property type="evidence" value="ECO:0007669"/>
    <property type="project" value="UniProtKB-KW"/>
</dbReference>
<feature type="binding site" evidence="10">
    <location>
        <begin position="18"/>
        <end position="23"/>
    </location>
    <ligand>
        <name>substrate</name>
    </ligand>
</feature>
<dbReference type="InterPro" id="IPR020922">
    <property type="entry name" value="dITP/XTP_pyrophosphatase"/>
</dbReference>
<comment type="catalytic activity">
    <reaction evidence="10">
        <text>ITP + H2O = IMP + diphosphate + H(+)</text>
        <dbReference type="Rhea" id="RHEA:29399"/>
        <dbReference type="ChEBI" id="CHEBI:15377"/>
        <dbReference type="ChEBI" id="CHEBI:15378"/>
        <dbReference type="ChEBI" id="CHEBI:33019"/>
        <dbReference type="ChEBI" id="CHEBI:58053"/>
        <dbReference type="ChEBI" id="CHEBI:61402"/>
        <dbReference type="EC" id="3.6.1.66"/>
    </reaction>
</comment>
<dbReference type="GO" id="GO:0009146">
    <property type="term" value="P:purine nucleoside triphosphate catabolic process"/>
    <property type="evidence" value="ECO:0007669"/>
    <property type="project" value="UniProtKB-UniRule"/>
</dbReference>
<dbReference type="GO" id="GO:0036222">
    <property type="term" value="F:XTP diphosphatase activity"/>
    <property type="evidence" value="ECO:0007669"/>
    <property type="project" value="UniProtKB-UniRule"/>
</dbReference>
<protein>
    <recommendedName>
        <fullName evidence="10">dITP/XTP pyrophosphatase</fullName>
        <ecNumber evidence="10">3.6.1.66</ecNumber>
    </recommendedName>
    <alternativeName>
        <fullName evidence="10">Non-canonical purine NTP pyrophosphatase</fullName>
    </alternativeName>
    <alternativeName>
        <fullName evidence="10">Non-standard purine NTP pyrophosphatase</fullName>
    </alternativeName>
    <alternativeName>
        <fullName evidence="10">Nucleoside-triphosphate diphosphatase</fullName>
    </alternativeName>
    <alternativeName>
        <fullName evidence="10">Nucleoside-triphosphate pyrophosphatase</fullName>
        <shortName evidence="10">NTPase</shortName>
    </alternativeName>
</protein>
<proteinExistence type="inferred from homology"/>